<accession>A0A2M9A3U3</accession>
<dbReference type="InterPro" id="IPR052155">
    <property type="entry name" value="Biofilm_reg_signaling"/>
</dbReference>
<dbReference type="PANTHER" id="PTHR44757">
    <property type="entry name" value="DIGUANYLATE CYCLASE DGCP"/>
    <property type="match status" value="1"/>
</dbReference>
<evidence type="ECO:0000313" key="2">
    <source>
        <dbReference type="EMBL" id="PJJ40359.1"/>
    </source>
</evidence>
<dbReference type="PROSITE" id="PS50887">
    <property type="entry name" value="GGDEF"/>
    <property type="match status" value="1"/>
</dbReference>
<dbReference type="Gene3D" id="3.30.450.20">
    <property type="entry name" value="PAS domain"/>
    <property type="match status" value="2"/>
</dbReference>
<feature type="domain" description="GGDEF" evidence="1">
    <location>
        <begin position="387"/>
        <end position="512"/>
    </location>
</feature>
<dbReference type="EMBL" id="PGEX01000001">
    <property type="protein sequence ID" value="PJJ40359.1"/>
    <property type="molecule type" value="Genomic_DNA"/>
</dbReference>
<dbReference type="SMART" id="SM00091">
    <property type="entry name" value="PAS"/>
    <property type="match status" value="2"/>
</dbReference>
<dbReference type="SUPFAM" id="SSF55785">
    <property type="entry name" value="PYP-like sensor domain (PAS domain)"/>
    <property type="match status" value="2"/>
</dbReference>
<proteinExistence type="predicted"/>
<comment type="caution">
    <text evidence="2">The sequence shown here is derived from an EMBL/GenBank/DDBJ whole genome shotgun (WGS) entry which is preliminary data.</text>
</comment>
<protein>
    <submittedName>
        <fullName evidence="2">Diguanylate cyclase (GGDEF)-like protein</fullName>
    </submittedName>
</protein>
<dbReference type="PANTHER" id="PTHR44757:SF2">
    <property type="entry name" value="BIOFILM ARCHITECTURE MAINTENANCE PROTEIN MBAA"/>
    <property type="match status" value="1"/>
</dbReference>
<dbReference type="AlphaFoldDB" id="A0A2M9A3U3"/>
<dbReference type="InterPro" id="IPR000160">
    <property type="entry name" value="GGDEF_dom"/>
</dbReference>
<dbReference type="CDD" id="cd01949">
    <property type="entry name" value="GGDEF"/>
    <property type="match status" value="1"/>
</dbReference>
<dbReference type="Proteomes" id="UP000231134">
    <property type="component" value="Unassembled WGS sequence"/>
</dbReference>
<dbReference type="RefSeq" id="WP_100424455.1">
    <property type="nucleotide sequence ID" value="NZ_PGEX01000001.1"/>
</dbReference>
<dbReference type="OrthoDB" id="9783388at2"/>
<dbReference type="Pfam" id="PF00990">
    <property type="entry name" value="GGDEF"/>
    <property type="match status" value="1"/>
</dbReference>
<organism evidence="2 3">
    <name type="scientific">Hallerella succinigenes</name>
    <dbReference type="NCBI Taxonomy" id="1896222"/>
    <lineage>
        <taxon>Bacteria</taxon>
        <taxon>Pseudomonadati</taxon>
        <taxon>Fibrobacterota</taxon>
        <taxon>Fibrobacteria</taxon>
        <taxon>Fibrobacterales</taxon>
        <taxon>Fibrobacteraceae</taxon>
        <taxon>Hallerella</taxon>
    </lineage>
</organism>
<gene>
    <name evidence="2" type="ORF">BGX16_0278</name>
</gene>
<sequence length="512" mass="59442">MKLNFSLHLNSAEDKSVLGSFAVEKPLLWDTSISFDQASEDAFEVLMTDSAEEACCFLQNKRKLSEAIFFGESSAVETFFDGLLNVWPLHEKAEMRRARFQKLLKHFQSEFDAWHYKNLLKSTIDSVPDLVWFKDKIGAHMMVNQEFCNTVHKTKEDIRGRGHYYIWDISEEEYKKGEFVCMESETDTMNAGKTCIFDEPLKTSEGMKQLKTYKTPLYDMFGNIEGTVGVAKDVTDFGNMGLELSILVENIPFPLILCDVNWKTLKMNDCFRKLVGIDKAKIQDFDFHLWLERNMTQVSDDSENLKTNSREHEYVLQIGNKDHHFIVIEQEIIDYFQNVSGYFVILRDVTIARNFETMILNAANTDALTQLYNRRYFEDFMKNNAKRPMTLLYMDLDNFKEVNDKYGHRRGDEILQNFAKFMQECFPTGIISRMGGDEFTLILEKPISEEKMATACELLNQKVMSLFRSGGLHVSVSVGISKTDGTRSYDEILHEADERMYALKKERHAERE</sequence>
<dbReference type="Gene3D" id="3.30.70.270">
    <property type="match status" value="1"/>
</dbReference>
<keyword evidence="3" id="KW-1185">Reference proteome</keyword>
<dbReference type="NCBIfam" id="TIGR00254">
    <property type="entry name" value="GGDEF"/>
    <property type="match status" value="1"/>
</dbReference>
<name>A0A2M9A3U3_9BACT</name>
<dbReference type="InterPro" id="IPR029787">
    <property type="entry name" value="Nucleotide_cyclase"/>
</dbReference>
<dbReference type="InterPro" id="IPR000014">
    <property type="entry name" value="PAS"/>
</dbReference>
<evidence type="ECO:0000313" key="3">
    <source>
        <dbReference type="Proteomes" id="UP000231134"/>
    </source>
</evidence>
<dbReference type="SMART" id="SM00267">
    <property type="entry name" value="GGDEF"/>
    <property type="match status" value="1"/>
</dbReference>
<reference evidence="2 3" key="1">
    <citation type="submission" date="2017-11" db="EMBL/GenBank/DDBJ databases">
        <title>Animal gut microbial communities from fecal samples from Wisconsin, USA.</title>
        <authorList>
            <person name="Neumann A."/>
        </authorList>
    </citation>
    <scope>NUCLEOTIDE SEQUENCE [LARGE SCALE GENOMIC DNA]</scope>
    <source>
        <strain evidence="2 3">UWS3</strain>
    </source>
</reference>
<dbReference type="InterPro" id="IPR043128">
    <property type="entry name" value="Rev_trsase/Diguanyl_cyclase"/>
</dbReference>
<dbReference type="SUPFAM" id="SSF55073">
    <property type="entry name" value="Nucleotide cyclase"/>
    <property type="match status" value="1"/>
</dbReference>
<dbReference type="InterPro" id="IPR035965">
    <property type="entry name" value="PAS-like_dom_sf"/>
</dbReference>
<evidence type="ECO:0000259" key="1">
    <source>
        <dbReference type="PROSITE" id="PS50887"/>
    </source>
</evidence>